<feature type="region of interest" description="Disordered" evidence="1">
    <location>
        <begin position="408"/>
        <end position="442"/>
    </location>
</feature>
<dbReference type="AlphaFoldDB" id="A0A8J4FMN4"/>
<protein>
    <recommendedName>
        <fullName evidence="4">Pherophorin domain-containing protein</fullName>
    </recommendedName>
</protein>
<dbReference type="EMBL" id="BNCP01000017">
    <property type="protein sequence ID" value="GIL80191.1"/>
    <property type="molecule type" value="Genomic_DNA"/>
</dbReference>
<feature type="compositionally biased region" description="Polar residues" evidence="1">
    <location>
        <begin position="659"/>
        <end position="673"/>
    </location>
</feature>
<feature type="compositionally biased region" description="Polar residues" evidence="1">
    <location>
        <begin position="601"/>
        <end position="616"/>
    </location>
</feature>
<keyword evidence="3" id="KW-1185">Reference proteome</keyword>
<feature type="compositionally biased region" description="Pro residues" evidence="1">
    <location>
        <begin position="413"/>
        <end position="440"/>
    </location>
</feature>
<reference evidence="2" key="1">
    <citation type="journal article" date="2021" name="Proc. Natl. Acad. Sci. U.S.A.">
        <title>Three genomes in the algal genus Volvox reveal the fate of a haploid sex-determining region after a transition to homothallism.</title>
        <authorList>
            <person name="Yamamoto K."/>
            <person name="Hamaji T."/>
            <person name="Kawai-Toyooka H."/>
            <person name="Matsuzaki R."/>
            <person name="Takahashi F."/>
            <person name="Nishimura Y."/>
            <person name="Kawachi M."/>
            <person name="Noguchi H."/>
            <person name="Minakuchi Y."/>
            <person name="Umen J.G."/>
            <person name="Toyoda A."/>
            <person name="Nozaki H."/>
        </authorList>
    </citation>
    <scope>NUCLEOTIDE SEQUENCE</scope>
    <source>
        <strain evidence="2">NIES-3786</strain>
    </source>
</reference>
<evidence type="ECO:0008006" key="4">
    <source>
        <dbReference type="Google" id="ProtNLM"/>
    </source>
</evidence>
<proteinExistence type="predicted"/>
<evidence type="ECO:0000313" key="2">
    <source>
        <dbReference type="EMBL" id="GIL80191.1"/>
    </source>
</evidence>
<dbReference type="Proteomes" id="UP000747110">
    <property type="component" value="Unassembled WGS sequence"/>
</dbReference>
<comment type="caution">
    <text evidence="2">The sequence shown here is derived from an EMBL/GenBank/DDBJ whole genome shotgun (WGS) entry which is preliminary data.</text>
</comment>
<evidence type="ECO:0000256" key="1">
    <source>
        <dbReference type="SAM" id="MobiDB-lite"/>
    </source>
</evidence>
<dbReference type="OrthoDB" id="550804at2759"/>
<accession>A0A8J4FMN4</accession>
<feature type="region of interest" description="Disordered" evidence="1">
    <location>
        <begin position="587"/>
        <end position="872"/>
    </location>
</feature>
<feature type="compositionally biased region" description="Pro residues" evidence="1">
    <location>
        <begin position="676"/>
        <end position="850"/>
    </location>
</feature>
<organism evidence="2 3">
    <name type="scientific">Volvox reticuliferus</name>
    <dbReference type="NCBI Taxonomy" id="1737510"/>
    <lineage>
        <taxon>Eukaryota</taxon>
        <taxon>Viridiplantae</taxon>
        <taxon>Chlorophyta</taxon>
        <taxon>core chlorophytes</taxon>
        <taxon>Chlorophyceae</taxon>
        <taxon>CS clade</taxon>
        <taxon>Chlamydomonadales</taxon>
        <taxon>Volvocaceae</taxon>
        <taxon>Volvox</taxon>
    </lineage>
</organism>
<evidence type="ECO:0000313" key="3">
    <source>
        <dbReference type="Proteomes" id="UP000747110"/>
    </source>
</evidence>
<feature type="compositionally biased region" description="Pro residues" evidence="1">
    <location>
        <begin position="621"/>
        <end position="657"/>
    </location>
</feature>
<gene>
    <name evidence="2" type="ORF">Vretifemale_9364</name>
</gene>
<name>A0A8J4FMN4_9CHLO</name>
<sequence>MKAKPYPVVDAPGKCFYVRDVPLYYSDVCGALSEAYGISFSLSPGQAANFTEVLDLYKAADCDPKMCTYLHDKYGSYNEFDMANAPSNYTAGWRATGCFNLWSEYLVGCLTVPGYYSGTPDVGHDNDDIPTSATSLNDAAVKCAYDGACQGFTTYVAAATYTLKRQVFPLKVAPKSRFGERTCTYIKKTGGCPTVSYYTVIPDMDHAADTLSTGSPSASPATLAGTCTGMPYCLGFNSNGELKTAPYPLVPTPGTCFYIKTGPLFDSATCAAVAENYNDLTVSKPPYDMRTLFKNAGCNTKICHYWAFKYSLWGGTGLWTLPKPVSDAYSYFNCLNVQQGCNMYVGYIATPDVSHTTTADIIGQSGSDTTAYNWCRFDSQCVGFDTVGRTLRTYFPLQPTPGSCVYTRAASFPPDPPRPPPRPPRSPPPRPPRPPPPLPPGLASVTATYSADFSVVTLALTTNGTLNNTAIWDFVDVFKQRVSQTWGIPIEQVIVPYIYVNGIEVDVTSVTPNSRRRSVVEVGQNEIDTTGFSRVRKMDISGPTMSGLRALGLTQLVQLADWSSLEYNELLALKASEEELLQALREMEPNESSGQRHRRLSATSGDSASMNFTVTQLIEVPLPPSPPPRPPNPPGIMESPSPPPPPPRPPRPPPVPPQTLGSLAAATNSTIIQRPNAPPSPPFPSVPTIPPPPSPPRPPAPPNPPPLPPPTIPPPPPPPRTWLPPPPPPPPPSTTSKVPPSPPSLFPPPPNSNPPPSPSPAPPPPSPPPPTPPPPFPLPPSPSPRSPPIPSPPVLSPSPPSPSPPPPSPPPSRPPSPRPPPPSPPPSPPPPPSPSPPSPRPPPPPPPLPPVIWATSASSGQPTGLPDGAPKVTGAPQKAVLKLQTCKVRPSAALGWNPASRKASPRFLAVSFDLNPPATGAQARSVGVYLIYTGSLRPLITAVKLLIVPVPGVQADNIVTVPIFDTTRGDIPPVLVCPGLTHFKISAAIVTQRSSLTTSAFAAAAIVGARVEFNEAPVDAMTDLPLVAAVGLYTA</sequence>